<dbReference type="Gene3D" id="3.80.10.10">
    <property type="entry name" value="Ribonuclease Inhibitor"/>
    <property type="match status" value="1"/>
</dbReference>
<dbReference type="InterPro" id="IPR006553">
    <property type="entry name" value="Leu-rich_rpt_Cys-con_subtyp"/>
</dbReference>
<evidence type="ECO:0000259" key="3">
    <source>
        <dbReference type="Pfam" id="PF25372"/>
    </source>
</evidence>
<dbReference type="InterPro" id="IPR057207">
    <property type="entry name" value="FBXL15_LRR"/>
</dbReference>
<keyword evidence="1" id="KW-0833">Ubl conjugation pathway</keyword>
<dbReference type="PANTHER" id="PTHR13382">
    <property type="entry name" value="MITOCHONDRIAL ATP SYNTHASE COUPLING FACTOR B"/>
    <property type="match status" value="1"/>
</dbReference>
<proteinExistence type="predicted"/>
<feature type="compositionally biased region" description="Polar residues" evidence="2">
    <location>
        <begin position="1"/>
        <end position="11"/>
    </location>
</feature>
<name>G8YRR2_PICSO</name>
<dbReference type="EMBL" id="FO082057">
    <property type="protein sequence ID" value="CCE78249.1"/>
    <property type="molecule type" value="Genomic_DNA"/>
</dbReference>
<gene>
    <name evidence="4" type="primary">Piso0_000867</name>
    <name evidence="4" type="ORF">GNLVRS01_PISO0C05766g</name>
</gene>
<evidence type="ECO:0000313" key="4">
    <source>
        <dbReference type="EMBL" id="CCE78249.1"/>
    </source>
</evidence>
<dbReference type="Pfam" id="PF25372">
    <property type="entry name" value="DUF7885"/>
    <property type="match status" value="1"/>
</dbReference>
<protein>
    <submittedName>
        <fullName evidence="4">Piso0_000867 protein</fullName>
    </submittedName>
</protein>
<dbReference type="InterPro" id="IPR050648">
    <property type="entry name" value="F-box_LRR-repeat"/>
</dbReference>
<dbReference type="GO" id="GO:0005737">
    <property type="term" value="C:cytoplasm"/>
    <property type="evidence" value="ECO:0007669"/>
    <property type="project" value="TreeGrafter"/>
</dbReference>
<dbReference type="SUPFAM" id="SSF52047">
    <property type="entry name" value="RNI-like"/>
    <property type="match status" value="1"/>
</dbReference>
<accession>G8YRR2</accession>
<dbReference type="STRING" id="559304.G8YRR2"/>
<organism evidence="4 5">
    <name type="scientific">Pichia sorbitophila (strain ATCC MYA-4447 / BCRC 22081 / CBS 7064 / NBRC 10061 / NRRL Y-12695)</name>
    <name type="common">Hybrid yeast</name>
    <dbReference type="NCBI Taxonomy" id="559304"/>
    <lineage>
        <taxon>Eukaryota</taxon>
        <taxon>Fungi</taxon>
        <taxon>Dikarya</taxon>
        <taxon>Ascomycota</taxon>
        <taxon>Saccharomycotina</taxon>
        <taxon>Pichiomycetes</taxon>
        <taxon>Debaryomycetaceae</taxon>
        <taxon>Millerozyma</taxon>
    </lineage>
</organism>
<evidence type="ECO:0000256" key="1">
    <source>
        <dbReference type="ARBA" id="ARBA00022786"/>
    </source>
</evidence>
<dbReference type="eggNOG" id="KOG1947">
    <property type="taxonomic scope" value="Eukaryota"/>
</dbReference>
<evidence type="ECO:0000256" key="2">
    <source>
        <dbReference type="SAM" id="MobiDB-lite"/>
    </source>
</evidence>
<dbReference type="HOGENOM" id="CLU_031725_0_0_1"/>
<dbReference type="FunCoup" id="G8YRR2">
    <property type="interactions" value="183"/>
</dbReference>
<feature type="domain" description="F-box/LRR-repeat protein 15-like leucin rich repeat" evidence="3">
    <location>
        <begin position="332"/>
        <end position="463"/>
    </location>
</feature>
<dbReference type="Proteomes" id="UP000005222">
    <property type="component" value="Chromosome C"/>
</dbReference>
<reference evidence="4 5" key="1">
    <citation type="journal article" date="2012" name="G3 (Bethesda)">
        <title>Pichia sorbitophila, an interspecies yeast hybrid reveals early steps of genome resolution following polyploidization.</title>
        <authorList>
            <person name="Leh Louis V."/>
            <person name="Despons L."/>
            <person name="Friedrich A."/>
            <person name="Martin T."/>
            <person name="Durrens P."/>
            <person name="Casaregola S."/>
            <person name="Neuveglise C."/>
            <person name="Fairhead C."/>
            <person name="Marck C."/>
            <person name="Cruz J.A."/>
            <person name="Straub M.L."/>
            <person name="Kugler V."/>
            <person name="Sacerdot C."/>
            <person name="Uzunov Z."/>
            <person name="Thierry A."/>
            <person name="Weiss S."/>
            <person name="Bleykasten C."/>
            <person name="De Montigny J."/>
            <person name="Jacques N."/>
            <person name="Jung P."/>
            <person name="Lemaire M."/>
            <person name="Mallet S."/>
            <person name="Morel G."/>
            <person name="Richard G.F."/>
            <person name="Sarkar A."/>
            <person name="Savel G."/>
            <person name="Schacherer J."/>
            <person name="Seret M.L."/>
            <person name="Talla E."/>
            <person name="Samson G."/>
            <person name="Jubin C."/>
            <person name="Poulain J."/>
            <person name="Vacherie B."/>
            <person name="Barbe V."/>
            <person name="Pelletier E."/>
            <person name="Sherman D.J."/>
            <person name="Westhof E."/>
            <person name="Weissenbach J."/>
            <person name="Baret P.V."/>
            <person name="Wincker P."/>
            <person name="Gaillardin C."/>
            <person name="Dujon B."/>
            <person name="Souciet J.L."/>
        </authorList>
    </citation>
    <scope>NUCLEOTIDE SEQUENCE [LARGE SCALE GENOMIC DNA]</scope>
    <source>
        <strain evidence="5">ATCC MYA-4447 / BCRC 22081 / CBS 7064 / NBRC 10061 / NRRL Y-12695</strain>
    </source>
</reference>
<dbReference type="OrthoDB" id="550575at2759"/>
<dbReference type="PANTHER" id="PTHR13382:SF69">
    <property type="entry name" value="FI18408P1"/>
    <property type="match status" value="1"/>
</dbReference>
<dbReference type="InterPro" id="IPR032675">
    <property type="entry name" value="LRR_dom_sf"/>
</dbReference>
<sequence>MEHNSGPTTTLDVLKKNTSSSWDSIESESNDLCHTRSFKRSRASFPVTPERRPVKLPSVKHFSRRKRLSGASIRLSSPVSDLDSSFSSSCSEASDLDSSSDINEFTEETTVAPYGYISPITPQNSYFGEPILTKDASWSTPSRNGPSIFEVPEILYKVIEYADLMYTKVPEEGVPVRRRPLSYRHALLIYGNKREAEKALEDRNEQSSSSKGVLHSCLLVNKLFHNITKEIMSRKVFFDDETRMKKYLMYLKKGQLSAPQAAPSLFVLHKLFSMKQASVDLIVQHMDMSKLEWIEFHMCPKAIPTPEFFVNGEKIKKIVITGSKKFDDSALSEIAARCPNLETVDVRACEQITDSGIYELGRRCSNLRSVNFGRKNRGNLVTDASVSELIKNNPKLDTVGLAGCHITDKAIWDLAVHCSASLQRLSLNNCPLITNQSIPLILHSNYLSNVSVLELRYASKITNFKPIIEFKRRQEFKGISMLIEVCEDLCLKMRSQEVQMDKVISQRIFSDISDFANAQTDEDISYLHFLQSRRANSSSRNY</sequence>
<keyword evidence="5" id="KW-1185">Reference proteome</keyword>
<feature type="region of interest" description="Disordered" evidence="2">
    <location>
        <begin position="1"/>
        <end position="30"/>
    </location>
</feature>
<dbReference type="SMART" id="SM00367">
    <property type="entry name" value="LRR_CC"/>
    <property type="match status" value="5"/>
</dbReference>
<evidence type="ECO:0000313" key="5">
    <source>
        <dbReference type="Proteomes" id="UP000005222"/>
    </source>
</evidence>
<dbReference type="OMA" id="IGLAGCH"/>
<dbReference type="AlphaFoldDB" id="G8YRR2"/>
<dbReference type="InParanoid" id="G8YRR2"/>
<dbReference type="CDD" id="cd09293">
    <property type="entry name" value="AMN1"/>
    <property type="match status" value="1"/>
</dbReference>